<evidence type="ECO:0000313" key="3">
    <source>
        <dbReference type="EMBL" id="GAT31454.1"/>
    </source>
</evidence>
<evidence type="ECO:0000259" key="2">
    <source>
        <dbReference type="Pfam" id="PF07589"/>
    </source>
</evidence>
<dbReference type="Pfam" id="PF07589">
    <property type="entry name" value="PEP-CTERM"/>
    <property type="match status" value="1"/>
</dbReference>
<keyword evidence="1" id="KW-0732">Signal</keyword>
<dbReference type="AlphaFoldDB" id="A0A146G2Z5"/>
<dbReference type="RefSeq" id="WP_075077355.1">
    <property type="nucleotide sequence ID" value="NZ_BDCO01000001.1"/>
</dbReference>
<dbReference type="InParanoid" id="A0A146G2Z5"/>
<organism evidence="3 4">
    <name type="scientific">Terrimicrobium sacchariphilum</name>
    <dbReference type="NCBI Taxonomy" id="690879"/>
    <lineage>
        <taxon>Bacteria</taxon>
        <taxon>Pseudomonadati</taxon>
        <taxon>Verrucomicrobiota</taxon>
        <taxon>Terrimicrobiia</taxon>
        <taxon>Terrimicrobiales</taxon>
        <taxon>Terrimicrobiaceae</taxon>
        <taxon>Terrimicrobium</taxon>
    </lineage>
</organism>
<name>A0A146G2Z5_TERSA</name>
<comment type="caution">
    <text evidence="3">The sequence shown here is derived from an EMBL/GenBank/DDBJ whole genome shotgun (WGS) entry which is preliminary data.</text>
</comment>
<protein>
    <submittedName>
        <fullName evidence="3">PEP-CTERM protein-sorting domain-containing protein</fullName>
    </submittedName>
</protein>
<feature type="domain" description="Ice-binding protein C-terminal" evidence="2">
    <location>
        <begin position="228"/>
        <end position="251"/>
    </location>
</feature>
<dbReference type="EMBL" id="BDCO01000001">
    <property type="protein sequence ID" value="GAT31454.1"/>
    <property type="molecule type" value="Genomic_DNA"/>
</dbReference>
<keyword evidence="4" id="KW-1185">Reference proteome</keyword>
<feature type="signal peptide" evidence="1">
    <location>
        <begin position="1"/>
        <end position="25"/>
    </location>
</feature>
<proteinExistence type="predicted"/>
<dbReference type="InterPro" id="IPR013424">
    <property type="entry name" value="Ice-binding_C"/>
</dbReference>
<evidence type="ECO:0000313" key="4">
    <source>
        <dbReference type="Proteomes" id="UP000076023"/>
    </source>
</evidence>
<gene>
    <name evidence="3" type="ORF">TSACC_12</name>
</gene>
<reference evidence="4" key="1">
    <citation type="journal article" date="2017" name="Genome Announc.">
        <title>Draft Genome Sequence of Terrimicrobium sacchariphilum NM-5T, a Facultative Anaerobic Soil Bacterium of the Class Spartobacteria.</title>
        <authorList>
            <person name="Qiu Y.L."/>
            <person name="Tourlousse D.M."/>
            <person name="Matsuura N."/>
            <person name="Ohashi A."/>
            <person name="Sekiguchi Y."/>
        </authorList>
    </citation>
    <scope>NUCLEOTIDE SEQUENCE [LARGE SCALE GENOMIC DNA]</scope>
    <source>
        <strain evidence="4">NM-5</strain>
    </source>
</reference>
<dbReference type="STRING" id="690879.TSACC_12"/>
<sequence length="257" mass="26989">MKLRIHAAAVIALAITAASSLTAKAATVTDYQNGDIFLGIRALSSDTGQGNSTVYLLNLGNFSEFTNATAGASIQVANLLSDLSAIYGADWYRSSLQWGIFGGLTDTGTDSWASLYASRTVSTSTPWSALSGNPAETTLSNVNKVRNSFNGSLAYGSNLDATTQTTTGEYYKQVTAVGNDFGSGSKWTSIETSLTNQLNLFAINNGDSTVDKVGTFGVSNQGVLTFTAVPEPSTYLLIGLAGTAALIFRRRLTKQNA</sequence>
<evidence type="ECO:0000256" key="1">
    <source>
        <dbReference type="SAM" id="SignalP"/>
    </source>
</evidence>
<feature type="chain" id="PRO_5007524311" evidence="1">
    <location>
        <begin position="26"/>
        <end position="257"/>
    </location>
</feature>
<dbReference type="NCBIfam" id="TIGR02595">
    <property type="entry name" value="PEP_CTERM"/>
    <property type="match status" value="1"/>
</dbReference>
<dbReference type="Proteomes" id="UP000076023">
    <property type="component" value="Unassembled WGS sequence"/>
</dbReference>
<accession>A0A146G2Z5</accession>